<dbReference type="Proteomes" id="UP000238937">
    <property type="component" value="Unassembled WGS sequence"/>
</dbReference>
<dbReference type="PANTHER" id="PTHR22916:SF3">
    <property type="entry name" value="UDP-GLCNAC:BETAGAL BETA-1,3-N-ACETYLGLUCOSAMINYLTRANSFERASE-LIKE PROTEIN 1"/>
    <property type="match status" value="1"/>
</dbReference>
<dbReference type="EMBL" id="PVWO01000002">
    <property type="protein sequence ID" value="PSB59583.1"/>
    <property type="molecule type" value="Genomic_DNA"/>
</dbReference>
<accession>A0A2T1GNW7</accession>
<dbReference type="PANTHER" id="PTHR22916">
    <property type="entry name" value="GLYCOSYLTRANSFERASE"/>
    <property type="match status" value="1"/>
</dbReference>
<gene>
    <name evidence="2" type="ORF">C7B77_00325</name>
</gene>
<dbReference type="OrthoDB" id="533751at2"/>
<dbReference type="Pfam" id="PF00535">
    <property type="entry name" value="Glycos_transf_2"/>
    <property type="match status" value="1"/>
</dbReference>
<dbReference type="CDD" id="cd00761">
    <property type="entry name" value="Glyco_tranf_GTA_type"/>
    <property type="match status" value="1"/>
</dbReference>
<dbReference type="Gene3D" id="3.90.550.10">
    <property type="entry name" value="Spore Coat Polysaccharide Biosynthesis Protein SpsA, Chain A"/>
    <property type="match status" value="1"/>
</dbReference>
<evidence type="ECO:0000313" key="2">
    <source>
        <dbReference type="EMBL" id="PSB59583.1"/>
    </source>
</evidence>
<proteinExistence type="predicted"/>
<sequence>MSKLSIITATRSRPNLLANAIISLEAQTCQDFEWIVFNDGGNVLTRDLIKDRQLNFKHTYIDLVCPDSGFSLCYARSQGLTLAAGEIVTYLDDDNTFKSNFVEETIAFFDRHPQINYVMPIQQRRRDVIQNGKIIKRGKEFYSPTGNCTIDELLTHKQLVDSNGFSHRQDDRLRWNPNLKIYIDYEFLLQCVSYWKRESFSVNPNILVDYIQTNQGVIGSSSYDDWAKELEYLLAHRSDYSCLLSDEVSAIANLATRYRSQALTNKRISAFEEVNS</sequence>
<dbReference type="SUPFAM" id="SSF53448">
    <property type="entry name" value="Nucleotide-diphospho-sugar transferases"/>
    <property type="match status" value="1"/>
</dbReference>
<dbReference type="RefSeq" id="WP_106299329.1">
    <property type="nucleotide sequence ID" value="NZ_PVWO01000002.1"/>
</dbReference>
<comment type="caution">
    <text evidence="2">The sequence shown here is derived from an EMBL/GenBank/DDBJ whole genome shotgun (WGS) entry which is preliminary data.</text>
</comment>
<dbReference type="InterPro" id="IPR001173">
    <property type="entry name" value="Glyco_trans_2-like"/>
</dbReference>
<keyword evidence="3" id="KW-1185">Reference proteome</keyword>
<name>A0A2T1GNW7_9CYAN</name>
<dbReference type="AlphaFoldDB" id="A0A2T1GNW7"/>
<evidence type="ECO:0000313" key="3">
    <source>
        <dbReference type="Proteomes" id="UP000238937"/>
    </source>
</evidence>
<dbReference type="InterPro" id="IPR029044">
    <property type="entry name" value="Nucleotide-diphossugar_trans"/>
</dbReference>
<organism evidence="2 3">
    <name type="scientific">Chamaesiphon polymorphus CCALA 037</name>
    <dbReference type="NCBI Taxonomy" id="2107692"/>
    <lineage>
        <taxon>Bacteria</taxon>
        <taxon>Bacillati</taxon>
        <taxon>Cyanobacteriota</taxon>
        <taxon>Cyanophyceae</taxon>
        <taxon>Gomontiellales</taxon>
        <taxon>Chamaesiphonaceae</taxon>
        <taxon>Chamaesiphon</taxon>
    </lineage>
</organism>
<evidence type="ECO:0000259" key="1">
    <source>
        <dbReference type="Pfam" id="PF00535"/>
    </source>
</evidence>
<keyword evidence="2" id="KW-0808">Transferase</keyword>
<feature type="domain" description="Glycosyltransferase 2-like" evidence="1">
    <location>
        <begin position="5"/>
        <end position="136"/>
    </location>
</feature>
<reference evidence="2 3" key="1">
    <citation type="submission" date="2018-03" db="EMBL/GenBank/DDBJ databases">
        <title>The ancient ancestry and fast evolution of plastids.</title>
        <authorList>
            <person name="Moore K.R."/>
            <person name="Magnabosco C."/>
            <person name="Momper L."/>
            <person name="Gold D.A."/>
            <person name="Bosak T."/>
            <person name="Fournier G.P."/>
        </authorList>
    </citation>
    <scope>NUCLEOTIDE SEQUENCE [LARGE SCALE GENOMIC DNA]</scope>
    <source>
        <strain evidence="2 3">CCALA 037</strain>
    </source>
</reference>
<dbReference type="GO" id="GO:0016758">
    <property type="term" value="F:hexosyltransferase activity"/>
    <property type="evidence" value="ECO:0007669"/>
    <property type="project" value="UniProtKB-ARBA"/>
</dbReference>
<protein>
    <submittedName>
        <fullName evidence="2">Glycosyltransferase family 2 protein</fullName>
    </submittedName>
</protein>